<feature type="region of interest" description="Disordered" evidence="6">
    <location>
        <begin position="382"/>
        <end position="411"/>
    </location>
</feature>
<dbReference type="FunFam" id="1.10.150.50:FF:000007">
    <property type="entry name" value="Liprin-beta-1 isoform 1"/>
    <property type="match status" value="1"/>
</dbReference>
<evidence type="ECO:0000256" key="2">
    <source>
        <dbReference type="ARBA" id="ARBA00022553"/>
    </source>
</evidence>
<comment type="caution">
    <text evidence="7">The sequence shown here is derived from an EMBL/GenBank/DDBJ whole genome shotgun (WGS) entry which is preliminary data.</text>
</comment>
<evidence type="ECO:0000256" key="5">
    <source>
        <dbReference type="SAM" id="Coils"/>
    </source>
</evidence>
<keyword evidence="3" id="KW-0677">Repeat</keyword>
<dbReference type="CDD" id="cd09566">
    <property type="entry name" value="SAM_liprin-beta1_2_repeat2"/>
    <property type="match status" value="1"/>
</dbReference>
<dbReference type="GO" id="GO:0005829">
    <property type="term" value="C:cytosol"/>
    <property type="evidence" value="ECO:0007669"/>
    <property type="project" value="UniProtKB-ARBA"/>
</dbReference>
<name>A0A8J1TXX7_OWEFU</name>
<dbReference type="FunFam" id="1.10.150.50:FF:000005">
    <property type="entry name" value="Liprin-beta-1 isoform 1"/>
    <property type="match status" value="1"/>
</dbReference>
<feature type="non-terminal residue" evidence="7">
    <location>
        <position position="1"/>
    </location>
</feature>
<dbReference type="InterPro" id="IPR037617">
    <property type="entry name" value="LIPB1/2_SAM_1"/>
</dbReference>
<feature type="compositionally biased region" description="Polar residues" evidence="6">
    <location>
        <begin position="238"/>
        <end position="254"/>
    </location>
</feature>
<dbReference type="PROSITE" id="PS50105">
    <property type="entry name" value="SAM_DOMAIN"/>
    <property type="match status" value="3"/>
</dbReference>
<organism evidence="7 8">
    <name type="scientific">Owenia fusiformis</name>
    <name type="common">Polychaete worm</name>
    <dbReference type="NCBI Taxonomy" id="6347"/>
    <lineage>
        <taxon>Eukaryota</taxon>
        <taxon>Metazoa</taxon>
        <taxon>Spiralia</taxon>
        <taxon>Lophotrochozoa</taxon>
        <taxon>Annelida</taxon>
        <taxon>Polychaeta</taxon>
        <taxon>Sedentaria</taxon>
        <taxon>Canalipalpata</taxon>
        <taxon>Sabellida</taxon>
        <taxon>Oweniida</taxon>
        <taxon>Oweniidae</taxon>
        <taxon>Owenia</taxon>
    </lineage>
</organism>
<dbReference type="PANTHER" id="PTHR12587">
    <property type="entry name" value="LAR INTERACTING PROTEIN LIP -RELATED PROTEIN"/>
    <property type="match status" value="1"/>
</dbReference>
<dbReference type="PANTHER" id="PTHR12587:SF14">
    <property type="entry name" value="AT31531P"/>
    <property type="match status" value="1"/>
</dbReference>
<feature type="region of interest" description="Disordered" evidence="6">
    <location>
        <begin position="296"/>
        <end position="322"/>
    </location>
</feature>
<feature type="compositionally biased region" description="Low complexity" evidence="6">
    <location>
        <begin position="336"/>
        <end position="354"/>
    </location>
</feature>
<feature type="region of interest" description="Disordered" evidence="6">
    <location>
        <begin position="193"/>
        <end position="263"/>
    </location>
</feature>
<feature type="compositionally biased region" description="Polar residues" evidence="6">
    <location>
        <begin position="389"/>
        <end position="405"/>
    </location>
</feature>
<sequence>TIGTTPTPTDNQDEKLQRIESEKENLVLQVSVLTDQCEAATEKISELEKLAAERQERLAKQEVAIEQEVLAKTSLETHKLDLMAENSNLKIKLAASERDKSDFQKDFDVAQRQINELQGRINEREAELMDLRLRVGRNGTIANKPAEDAEVDKLKQAVESLMTANNEKDHLIEELRKNLRKYRRVEELIHGKKDSFPDEDTSDGPSPKTSVSSMEGIKASSQKQPEEVHSLPRHMQLPSATSTPVNSFSESPTRTLTNGTSFNGNGTYTGNGMMTPPSTIHVTPSQQRSPNVIRSNSCENVTPVPNNEGSPPGVRRGGPYSTLPRDVQLAVHVNSNTNGKNTNTKRGFGKGFFKSRGHTSASPAATKWSCSAPNLAETEVADFDDGQSDPGTAQLQVHPKPQQTQEIKKKKGLKKFFTKIRRSSSQDLEQEMEQNSEFKRGGVRATAGPRLGWSKDTNRGDIDIPFARWDNDKVALWVHQIGLSMYVGEVKRWCRNGEQLLRATPHDLEKHLDIKNYLHRKKLQLALQSIGSESNKDSMIGTLDHHWVTKWLDDIGLPQYKDYFTENRVDGRMLHYMTVEDLLALRVTNALHHVSIKRAIQVLRLNNFNPACLKRRPSPDESNLENKPYEVMLWTNHRVMEWLRSIDLSEYAPNMRGSGVHGALMVLEPRFSSEILGSILSIPNSKTLLRRHLHTHFVSLISNDVQQKKRECETQPGFLPLAPNSKVKAPKKRGIFSHKRSKSQSETDFDDYLCPMIHGTLNRGGPMTQPPQYQMEIRGTDMVMTLHQKQKDEKVAKEVGAFSHEMNTLTNMLAKDQFFDDVPTSNV</sequence>
<dbReference type="InterPro" id="IPR013761">
    <property type="entry name" value="SAM/pointed_sf"/>
</dbReference>
<evidence type="ECO:0000313" key="8">
    <source>
        <dbReference type="Proteomes" id="UP000749559"/>
    </source>
</evidence>
<evidence type="ECO:0000256" key="3">
    <source>
        <dbReference type="ARBA" id="ARBA00022737"/>
    </source>
</evidence>
<dbReference type="InterPro" id="IPR037618">
    <property type="entry name" value="LIPB1/2_SAM_2nd"/>
</dbReference>
<keyword evidence="4 5" id="KW-0175">Coiled coil</keyword>
<dbReference type="CDD" id="cd09563">
    <property type="entry name" value="SAM_liprin-beta1_2_repeat1"/>
    <property type="match status" value="1"/>
</dbReference>
<dbReference type="Proteomes" id="UP000749559">
    <property type="component" value="Unassembled WGS sequence"/>
</dbReference>
<evidence type="ECO:0000256" key="4">
    <source>
        <dbReference type="ARBA" id="ARBA00023054"/>
    </source>
</evidence>
<proteinExistence type="inferred from homology"/>
<keyword evidence="8" id="KW-1185">Reference proteome</keyword>
<evidence type="ECO:0000256" key="1">
    <source>
        <dbReference type="ARBA" id="ARBA00007547"/>
    </source>
</evidence>
<protein>
    <submittedName>
        <fullName evidence="7">Uncharacterized protein</fullName>
    </submittedName>
</protein>
<comment type="similarity">
    <text evidence="1">Belongs to the liprin family. Liprin-beta subfamily.</text>
</comment>
<feature type="coiled-coil region" evidence="5">
    <location>
        <begin position="100"/>
        <end position="185"/>
    </location>
</feature>
<dbReference type="SUPFAM" id="SSF47769">
    <property type="entry name" value="SAM/Pointed domain"/>
    <property type="match status" value="3"/>
</dbReference>
<feature type="compositionally biased region" description="Polar residues" evidence="6">
    <location>
        <begin position="296"/>
        <end position="309"/>
    </location>
</feature>
<feature type="coiled-coil region" evidence="5">
    <location>
        <begin position="9"/>
        <end position="64"/>
    </location>
</feature>
<evidence type="ECO:0000256" key="6">
    <source>
        <dbReference type="SAM" id="MobiDB-lite"/>
    </source>
</evidence>
<dbReference type="EMBL" id="CAIIXF020000006">
    <property type="protein sequence ID" value="CAH1787239.1"/>
    <property type="molecule type" value="Genomic_DNA"/>
</dbReference>
<dbReference type="InterPro" id="IPR029515">
    <property type="entry name" value="Liprin"/>
</dbReference>
<dbReference type="CDD" id="cd09569">
    <property type="entry name" value="SAM_liprin-beta1_2_repeat3"/>
    <property type="match status" value="1"/>
</dbReference>
<keyword evidence="2" id="KW-0597">Phosphoprotein</keyword>
<feature type="compositionally biased region" description="Polar residues" evidence="6">
    <location>
        <begin position="358"/>
        <end position="367"/>
    </location>
</feature>
<dbReference type="GO" id="GO:0007528">
    <property type="term" value="P:neuromuscular junction development"/>
    <property type="evidence" value="ECO:0007669"/>
    <property type="project" value="TreeGrafter"/>
</dbReference>
<dbReference type="InterPro" id="IPR058914">
    <property type="entry name" value="LIPB1/2_CC"/>
</dbReference>
<dbReference type="GO" id="GO:0048786">
    <property type="term" value="C:presynaptic active zone"/>
    <property type="evidence" value="ECO:0007669"/>
    <property type="project" value="TreeGrafter"/>
</dbReference>
<evidence type="ECO:0000313" key="7">
    <source>
        <dbReference type="EMBL" id="CAH1787239.1"/>
    </source>
</evidence>
<accession>A0A8J1TXX7</accession>
<dbReference type="Pfam" id="PF26022">
    <property type="entry name" value="CC_Liprin_beta"/>
    <property type="match status" value="1"/>
</dbReference>
<dbReference type="InterPro" id="IPR037619">
    <property type="entry name" value="LIPB1/2_SAM_3rd"/>
</dbReference>
<reference evidence="7" key="1">
    <citation type="submission" date="2022-03" db="EMBL/GenBank/DDBJ databases">
        <authorList>
            <person name="Martin C."/>
        </authorList>
    </citation>
    <scope>NUCLEOTIDE SEQUENCE</scope>
</reference>
<gene>
    <name evidence="7" type="ORF">OFUS_LOCUS12985</name>
</gene>
<dbReference type="OrthoDB" id="6516566at2759"/>
<dbReference type="SMART" id="SM00454">
    <property type="entry name" value="SAM"/>
    <property type="match status" value="3"/>
</dbReference>
<feature type="region of interest" description="Disordered" evidence="6">
    <location>
        <begin position="335"/>
        <end position="367"/>
    </location>
</feature>
<dbReference type="InterPro" id="IPR001660">
    <property type="entry name" value="SAM"/>
</dbReference>
<dbReference type="AlphaFoldDB" id="A0A8J1TXX7"/>
<dbReference type="Pfam" id="PF00536">
    <property type="entry name" value="SAM_1"/>
    <property type="match status" value="2"/>
</dbReference>
<feature type="compositionally biased region" description="Polar residues" evidence="6">
    <location>
        <begin position="203"/>
        <end position="223"/>
    </location>
</feature>
<dbReference type="Gene3D" id="1.10.150.50">
    <property type="entry name" value="Transcription Factor, Ets-1"/>
    <property type="match status" value="3"/>
</dbReference>
<dbReference type="Pfam" id="PF07647">
    <property type="entry name" value="SAM_2"/>
    <property type="match status" value="1"/>
</dbReference>